<evidence type="ECO:0000313" key="3">
    <source>
        <dbReference type="EMBL" id="SHK29210.1"/>
    </source>
</evidence>
<organism evidence="3 4">
    <name type="scientific">Paraburkholderia terricola</name>
    <dbReference type="NCBI Taxonomy" id="169427"/>
    <lineage>
        <taxon>Bacteria</taxon>
        <taxon>Pseudomonadati</taxon>
        <taxon>Pseudomonadota</taxon>
        <taxon>Betaproteobacteria</taxon>
        <taxon>Burkholderiales</taxon>
        <taxon>Burkholderiaceae</taxon>
        <taxon>Paraburkholderia</taxon>
    </lineage>
</organism>
<dbReference type="EMBL" id="FRAB01000018">
    <property type="protein sequence ID" value="SHK29210.1"/>
    <property type="molecule type" value="Genomic_DNA"/>
</dbReference>
<evidence type="ECO:0000313" key="4">
    <source>
        <dbReference type="Proteomes" id="UP000184395"/>
    </source>
</evidence>
<feature type="region of interest" description="Disordered" evidence="1">
    <location>
        <begin position="1"/>
        <end position="20"/>
    </location>
</feature>
<dbReference type="STRING" id="169427.SAMN05192548_10186"/>
<dbReference type="InterPro" id="IPR039552">
    <property type="entry name" value="IS66_C"/>
</dbReference>
<feature type="domain" description="Transposase IS66 C-terminal" evidence="2">
    <location>
        <begin position="46"/>
        <end position="84"/>
    </location>
</feature>
<accession>A0A1M6R9V2</accession>
<dbReference type="Proteomes" id="UP000184395">
    <property type="component" value="Unassembled WGS sequence"/>
</dbReference>
<reference evidence="3 4" key="1">
    <citation type="submission" date="2016-11" db="EMBL/GenBank/DDBJ databases">
        <authorList>
            <person name="Jaros S."/>
            <person name="Januszkiewicz K."/>
            <person name="Wedrychowicz H."/>
        </authorList>
    </citation>
    <scope>NUCLEOTIDE SEQUENCE [LARGE SCALE GENOMIC DNA]</scope>
    <source>
        <strain evidence="3 4">LMG 20594</strain>
    </source>
</reference>
<dbReference type="Pfam" id="PF13817">
    <property type="entry name" value="DDE_Tnp_IS66_C"/>
    <property type="match status" value="1"/>
</dbReference>
<dbReference type="AlphaFoldDB" id="A0A1M6R9V2"/>
<sequence>MALAFAPSTVSENSHPRRLGKPFHKRRGWLFADTVAGAQSSANLYSLVETAKANVIDPYRYLITLFQKLPLANTADDYAALLSWNTLERTLHCHRTKRGEQVTAN</sequence>
<evidence type="ECO:0000256" key="1">
    <source>
        <dbReference type="SAM" id="MobiDB-lite"/>
    </source>
</evidence>
<name>A0A1M6R9V2_9BURK</name>
<gene>
    <name evidence="3" type="ORF">SAMN05192548_10186</name>
</gene>
<protein>
    <submittedName>
        <fullName evidence="3">IS66 C-terminal element</fullName>
    </submittedName>
</protein>
<proteinExistence type="predicted"/>
<evidence type="ECO:0000259" key="2">
    <source>
        <dbReference type="Pfam" id="PF13817"/>
    </source>
</evidence>